<dbReference type="GO" id="GO:0005524">
    <property type="term" value="F:ATP binding"/>
    <property type="evidence" value="ECO:0007669"/>
    <property type="project" value="UniProtKB-KW"/>
</dbReference>
<evidence type="ECO:0000256" key="4">
    <source>
        <dbReference type="ARBA" id="ARBA00022741"/>
    </source>
</evidence>
<dbReference type="PANTHER" id="PTHR11059:SF0">
    <property type="entry name" value="DNA REPAIR PROTEIN RECN"/>
    <property type="match status" value="1"/>
</dbReference>
<comment type="similarity">
    <text evidence="2 9">Belongs to the RecN family.</text>
</comment>
<dbReference type="FunFam" id="3.40.50.300:FF:000319">
    <property type="entry name" value="DNA repair protein RecN"/>
    <property type="match status" value="1"/>
</dbReference>
<feature type="domain" description="RecF/RecN/SMC N-terminal" evidence="11">
    <location>
        <begin position="1"/>
        <end position="511"/>
    </location>
</feature>
<dbReference type="Pfam" id="PF02463">
    <property type="entry name" value="SMC_N"/>
    <property type="match status" value="1"/>
</dbReference>
<evidence type="ECO:0000256" key="3">
    <source>
        <dbReference type="ARBA" id="ARBA00021315"/>
    </source>
</evidence>
<evidence type="ECO:0000313" key="12">
    <source>
        <dbReference type="EMBL" id="PXF64110.1"/>
    </source>
</evidence>
<dbReference type="RefSeq" id="WP_110199807.1">
    <property type="nucleotide sequence ID" value="NZ_QICH01000001.1"/>
</dbReference>
<name>A0A318D4D6_9GAMM</name>
<proteinExistence type="inferred from homology"/>
<comment type="caution">
    <text evidence="12">The sequence shown here is derived from an EMBL/GenBank/DDBJ whole genome shotgun (WGS) entry which is preliminary data.</text>
</comment>
<dbReference type="EMBL" id="QICH01000001">
    <property type="protein sequence ID" value="PXF64110.1"/>
    <property type="molecule type" value="Genomic_DNA"/>
</dbReference>
<keyword evidence="5 9" id="KW-0227">DNA damage</keyword>
<keyword evidence="13" id="KW-1185">Reference proteome</keyword>
<evidence type="ECO:0000256" key="7">
    <source>
        <dbReference type="ARBA" id="ARBA00023204"/>
    </source>
</evidence>
<gene>
    <name evidence="12" type="ORF">DL796_02935</name>
</gene>
<evidence type="ECO:0000256" key="10">
    <source>
        <dbReference type="SAM" id="Coils"/>
    </source>
</evidence>
<dbReference type="CDD" id="cd03241">
    <property type="entry name" value="ABC_RecN"/>
    <property type="match status" value="2"/>
</dbReference>
<dbReference type="AlphaFoldDB" id="A0A318D4D6"/>
<accession>A0A318D4D6</accession>
<dbReference type="NCBIfam" id="TIGR00634">
    <property type="entry name" value="recN"/>
    <property type="match status" value="1"/>
</dbReference>
<evidence type="ECO:0000256" key="5">
    <source>
        <dbReference type="ARBA" id="ARBA00022763"/>
    </source>
</evidence>
<keyword evidence="6" id="KW-0067">ATP-binding</keyword>
<reference evidence="12 13" key="1">
    <citation type="submission" date="2018-05" db="EMBL/GenBank/DDBJ databases">
        <title>Kangiella spongicola genome sequence.</title>
        <authorList>
            <person name="Maclea K.S."/>
            <person name="Goen A.E."/>
            <person name="Kelley C."/>
            <person name="Underriner A."/>
            <person name="Silverwood T."/>
            <person name="Trachtenberg A.M."/>
        </authorList>
    </citation>
    <scope>NUCLEOTIDE SEQUENCE [LARGE SCALE GENOMIC DNA]</scope>
    <source>
        <strain evidence="12 13">ATCC BAA-2076</strain>
    </source>
</reference>
<dbReference type="InterPro" id="IPR004604">
    <property type="entry name" value="DNA_recomb/repair_RecN"/>
</dbReference>
<organism evidence="12 13">
    <name type="scientific">Kangiella spongicola</name>
    <dbReference type="NCBI Taxonomy" id="796379"/>
    <lineage>
        <taxon>Bacteria</taxon>
        <taxon>Pseudomonadati</taxon>
        <taxon>Pseudomonadota</taxon>
        <taxon>Gammaproteobacteria</taxon>
        <taxon>Kangiellales</taxon>
        <taxon>Kangiellaceae</taxon>
        <taxon>Kangiella</taxon>
    </lineage>
</organism>
<dbReference type="FunFam" id="3.40.50.300:FF:000356">
    <property type="entry name" value="DNA repair protein RecN"/>
    <property type="match status" value="1"/>
</dbReference>
<keyword evidence="10" id="KW-0175">Coiled coil</keyword>
<keyword evidence="4" id="KW-0547">Nucleotide-binding</keyword>
<evidence type="ECO:0000256" key="8">
    <source>
        <dbReference type="ARBA" id="ARBA00033408"/>
    </source>
</evidence>
<dbReference type="PIRSF" id="PIRSF003128">
    <property type="entry name" value="RecN"/>
    <property type="match status" value="1"/>
</dbReference>
<comment type="function">
    <text evidence="1 9">May be involved in recombinational repair of damaged DNA.</text>
</comment>
<dbReference type="GO" id="GO:0006281">
    <property type="term" value="P:DNA repair"/>
    <property type="evidence" value="ECO:0007669"/>
    <property type="project" value="UniProtKB-KW"/>
</dbReference>
<dbReference type="GO" id="GO:0043590">
    <property type="term" value="C:bacterial nucleoid"/>
    <property type="evidence" value="ECO:0007669"/>
    <property type="project" value="TreeGrafter"/>
</dbReference>
<dbReference type="Proteomes" id="UP000247689">
    <property type="component" value="Unassembled WGS sequence"/>
</dbReference>
<keyword evidence="7 9" id="KW-0234">DNA repair</keyword>
<protein>
    <recommendedName>
        <fullName evidence="3 9">DNA repair protein RecN</fullName>
    </recommendedName>
    <alternativeName>
        <fullName evidence="8 9">Recombination protein N</fullName>
    </alternativeName>
</protein>
<evidence type="ECO:0000256" key="6">
    <source>
        <dbReference type="ARBA" id="ARBA00022840"/>
    </source>
</evidence>
<dbReference type="InterPro" id="IPR027417">
    <property type="entry name" value="P-loop_NTPase"/>
</dbReference>
<dbReference type="InterPro" id="IPR003395">
    <property type="entry name" value="RecF/RecN/SMC_N"/>
</dbReference>
<dbReference type="Gene3D" id="3.40.50.300">
    <property type="entry name" value="P-loop containing nucleotide triphosphate hydrolases"/>
    <property type="match status" value="2"/>
</dbReference>
<evidence type="ECO:0000256" key="1">
    <source>
        <dbReference type="ARBA" id="ARBA00003618"/>
    </source>
</evidence>
<evidence type="ECO:0000256" key="9">
    <source>
        <dbReference type="PIRNR" id="PIRNR003128"/>
    </source>
</evidence>
<dbReference type="OrthoDB" id="9806954at2"/>
<evidence type="ECO:0000259" key="11">
    <source>
        <dbReference type="Pfam" id="PF02463"/>
    </source>
</evidence>
<evidence type="ECO:0000313" key="13">
    <source>
        <dbReference type="Proteomes" id="UP000247689"/>
    </source>
</evidence>
<dbReference type="SUPFAM" id="SSF52540">
    <property type="entry name" value="P-loop containing nucleoside triphosphate hydrolases"/>
    <property type="match status" value="1"/>
</dbReference>
<sequence length="550" mass="61477">MLSSIHIKDFAIIEQLDLDLQSGMTVVTGETGAGKSIMVDALSFALGARADSAVVRNGAKRAEISAVFDISKLQPVQQWLEEQMLDEEEDCILRRVINHDGRSRAFINGQPVNLTQLNELGDFLVDIHGQHEHQSLFKPQVHLQLLDRFADLTQDTSQLRELSKQINAISTKLTSFKESLKDKNDRRDLLTFQLEELEKAPIDRAKDIENDHKRAANASKLLEQGQQSLMALNENEENLVSQLGRVIHTISDMQQMDEGVTSTHDLLQSALVEIEEASHELRDYIERLDIDPAEFQQLDQELTLLHDLARKHQVTMVELPETKQAIEQELEQLSGDEQTFDELEKELQAQQSKYHKVASKVSKERVKSAKSLEKQVVKLMKDLGLGNGVFEVALNPVDKETYKSNGLETAEFMVSTNPGQQPQPLRKVASGGELSRISLALQVINAQTIQLPTLIFDEVDVGIGGGTAEIVGKLLADLGKKAQTLCVTHQAQVAAQGHQHLMVAKSQDKKSTQTELQELNTEQRIEELARMIGGVEITETIRNHARELLN</sequence>
<dbReference type="GO" id="GO:0006310">
    <property type="term" value="P:DNA recombination"/>
    <property type="evidence" value="ECO:0007669"/>
    <property type="project" value="InterPro"/>
</dbReference>
<evidence type="ECO:0000256" key="2">
    <source>
        <dbReference type="ARBA" id="ARBA00009441"/>
    </source>
</evidence>
<feature type="coiled-coil region" evidence="10">
    <location>
        <begin position="180"/>
        <end position="235"/>
    </location>
</feature>
<dbReference type="NCBIfam" id="NF008121">
    <property type="entry name" value="PRK10869.1"/>
    <property type="match status" value="1"/>
</dbReference>
<feature type="coiled-coil region" evidence="10">
    <location>
        <begin position="326"/>
        <end position="360"/>
    </location>
</feature>
<dbReference type="GO" id="GO:0009432">
    <property type="term" value="P:SOS response"/>
    <property type="evidence" value="ECO:0007669"/>
    <property type="project" value="UniProtKB-ARBA"/>
</dbReference>
<dbReference type="PANTHER" id="PTHR11059">
    <property type="entry name" value="DNA REPAIR PROTEIN RECN"/>
    <property type="match status" value="1"/>
</dbReference>